<dbReference type="PANTHER" id="PTHR34406">
    <property type="entry name" value="PROTEIN YCEI"/>
    <property type="match status" value="1"/>
</dbReference>
<dbReference type="Pfam" id="PF04264">
    <property type="entry name" value="YceI"/>
    <property type="match status" value="1"/>
</dbReference>
<dbReference type="PANTHER" id="PTHR34406:SF1">
    <property type="entry name" value="PROTEIN YCEI"/>
    <property type="match status" value="1"/>
</dbReference>
<feature type="chain" id="PRO_5045452008" evidence="1">
    <location>
        <begin position="22"/>
        <end position="202"/>
    </location>
</feature>
<dbReference type="RefSeq" id="WP_330144950.1">
    <property type="nucleotide sequence ID" value="NZ_JAZDQU010000001.1"/>
</dbReference>
<comment type="caution">
    <text evidence="3">The sequence shown here is derived from an EMBL/GenBank/DDBJ whole genome shotgun (WGS) entry which is preliminary data.</text>
</comment>
<evidence type="ECO:0000256" key="1">
    <source>
        <dbReference type="SAM" id="SignalP"/>
    </source>
</evidence>
<dbReference type="InterPro" id="IPR036761">
    <property type="entry name" value="TTHA0802/YceI-like_sf"/>
</dbReference>
<accession>A0ABU7GYE8</accession>
<keyword evidence="4" id="KW-1185">Reference proteome</keyword>
<sequence>MKSTLLTSALSIAFIALTAFNTPKVKPESYSVDTKKSNITWFGKKFSGSHKGTVAIKSGSLTFDNKKLINGTFVADMNSIKDDDGSKNLENHLKSDDFFGAQKFPNASFTVKKVAGSGANLNITGDLTIKGITQSITFPAKISWNSDGSATAKVEKIVIDRTKYDIKYKSKSLFGDLGDNFIYDEFEFGVNLVVVKSAGTAK</sequence>
<proteinExistence type="predicted"/>
<dbReference type="SUPFAM" id="SSF101874">
    <property type="entry name" value="YceI-like"/>
    <property type="match status" value="1"/>
</dbReference>
<organism evidence="3 4">
    <name type="scientific">Pedobacter flavus</name>
    <dbReference type="NCBI Taxonomy" id="3113906"/>
    <lineage>
        <taxon>Bacteria</taxon>
        <taxon>Pseudomonadati</taxon>
        <taxon>Bacteroidota</taxon>
        <taxon>Sphingobacteriia</taxon>
        <taxon>Sphingobacteriales</taxon>
        <taxon>Sphingobacteriaceae</taxon>
        <taxon>Pedobacter</taxon>
    </lineage>
</organism>
<dbReference type="SMART" id="SM00867">
    <property type="entry name" value="YceI"/>
    <property type="match status" value="1"/>
</dbReference>
<keyword evidence="1" id="KW-0732">Signal</keyword>
<reference evidence="3 4" key="1">
    <citation type="submission" date="2024-01" db="EMBL/GenBank/DDBJ databases">
        <title>Pedobacter sp. nov., isolated from oil-contaminated soil.</title>
        <authorList>
            <person name="Le N.T.T."/>
        </authorList>
    </citation>
    <scope>NUCLEOTIDE SEQUENCE [LARGE SCALE GENOMIC DNA]</scope>
    <source>
        <strain evidence="3 4">VNH31</strain>
    </source>
</reference>
<dbReference type="EMBL" id="JAZDQU010000001">
    <property type="protein sequence ID" value="MEE1884031.1"/>
    <property type="molecule type" value="Genomic_DNA"/>
</dbReference>
<feature type="signal peptide" evidence="1">
    <location>
        <begin position="1"/>
        <end position="21"/>
    </location>
</feature>
<evidence type="ECO:0000313" key="4">
    <source>
        <dbReference type="Proteomes" id="UP001337681"/>
    </source>
</evidence>
<gene>
    <name evidence="3" type="ORF">VRU49_01245</name>
</gene>
<dbReference type="InterPro" id="IPR007372">
    <property type="entry name" value="Lipid/polyisoprenoid-bd_YceI"/>
</dbReference>
<feature type="domain" description="Lipid/polyisoprenoid-binding YceI-like" evidence="2">
    <location>
        <begin position="29"/>
        <end position="195"/>
    </location>
</feature>
<name>A0ABU7GYE8_9SPHI</name>
<dbReference type="Proteomes" id="UP001337681">
    <property type="component" value="Unassembled WGS sequence"/>
</dbReference>
<dbReference type="Gene3D" id="2.40.128.110">
    <property type="entry name" value="Lipid/polyisoprenoid-binding, YceI-like"/>
    <property type="match status" value="1"/>
</dbReference>
<protein>
    <submittedName>
        <fullName evidence="3">YceI family protein</fullName>
    </submittedName>
</protein>
<evidence type="ECO:0000259" key="2">
    <source>
        <dbReference type="SMART" id="SM00867"/>
    </source>
</evidence>
<evidence type="ECO:0000313" key="3">
    <source>
        <dbReference type="EMBL" id="MEE1884031.1"/>
    </source>
</evidence>